<keyword evidence="3" id="KW-1185">Reference proteome</keyword>
<name>A0A5J5F0Q8_9PEZI</name>
<feature type="region of interest" description="Disordered" evidence="1">
    <location>
        <begin position="46"/>
        <end position="75"/>
    </location>
</feature>
<comment type="caution">
    <text evidence="2">The sequence shown here is derived from an EMBL/GenBank/DDBJ whole genome shotgun (WGS) entry which is preliminary data.</text>
</comment>
<protein>
    <submittedName>
        <fullName evidence="2">Uncharacterized protein</fullName>
    </submittedName>
</protein>
<reference evidence="2 3" key="1">
    <citation type="submission" date="2019-09" db="EMBL/GenBank/DDBJ databases">
        <title>Draft genome of the ectomycorrhizal ascomycete Sphaerosporella brunnea.</title>
        <authorList>
            <consortium name="DOE Joint Genome Institute"/>
            <person name="Benucci G.M."/>
            <person name="Marozzi G."/>
            <person name="Antonielli L."/>
            <person name="Sanchez S."/>
            <person name="Marco P."/>
            <person name="Wang X."/>
            <person name="Falini L.B."/>
            <person name="Barry K."/>
            <person name="Haridas S."/>
            <person name="Lipzen A."/>
            <person name="Labutti K."/>
            <person name="Grigoriev I.V."/>
            <person name="Murat C."/>
            <person name="Martin F."/>
            <person name="Albertini E."/>
            <person name="Donnini D."/>
            <person name="Bonito G."/>
        </authorList>
    </citation>
    <scope>NUCLEOTIDE SEQUENCE [LARGE SCALE GENOMIC DNA]</scope>
    <source>
        <strain evidence="2 3">Sb_GMNB300</strain>
    </source>
</reference>
<evidence type="ECO:0000256" key="1">
    <source>
        <dbReference type="SAM" id="MobiDB-lite"/>
    </source>
</evidence>
<organism evidence="2 3">
    <name type="scientific">Sphaerosporella brunnea</name>
    <dbReference type="NCBI Taxonomy" id="1250544"/>
    <lineage>
        <taxon>Eukaryota</taxon>
        <taxon>Fungi</taxon>
        <taxon>Dikarya</taxon>
        <taxon>Ascomycota</taxon>
        <taxon>Pezizomycotina</taxon>
        <taxon>Pezizomycetes</taxon>
        <taxon>Pezizales</taxon>
        <taxon>Pyronemataceae</taxon>
        <taxon>Sphaerosporella</taxon>
    </lineage>
</organism>
<feature type="compositionally biased region" description="Basic and acidic residues" evidence="1">
    <location>
        <begin position="51"/>
        <end position="71"/>
    </location>
</feature>
<evidence type="ECO:0000313" key="3">
    <source>
        <dbReference type="Proteomes" id="UP000326924"/>
    </source>
</evidence>
<evidence type="ECO:0000313" key="2">
    <source>
        <dbReference type="EMBL" id="KAA8908993.1"/>
    </source>
</evidence>
<dbReference type="AlphaFoldDB" id="A0A5J5F0Q8"/>
<dbReference type="EMBL" id="VXIS01000062">
    <property type="protein sequence ID" value="KAA8908993.1"/>
    <property type="molecule type" value="Genomic_DNA"/>
</dbReference>
<dbReference type="InParanoid" id="A0A5J5F0Q8"/>
<dbReference type="OrthoDB" id="5337545at2759"/>
<feature type="region of interest" description="Disordered" evidence="1">
    <location>
        <begin position="108"/>
        <end position="132"/>
    </location>
</feature>
<accession>A0A5J5F0Q8</accession>
<proteinExistence type="predicted"/>
<gene>
    <name evidence="2" type="ORF">FN846DRAFT_636836</name>
</gene>
<dbReference type="Proteomes" id="UP000326924">
    <property type="component" value="Unassembled WGS sequence"/>
</dbReference>
<sequence>MKSTFFFADSVTVGPSYLLHLFNSSLKSFALKPLFHVLRLPPVDIMSSSRSQDDHSASKQPSPREEKKMEENSNSFISSVASSASGLFDSITRPPPFLTTSVLNAATSSSSKSGQQSLSQGQAGPSSWAESSSRSSSYRAVYSSNAPAEFRSQYVDPSVTLAAEDDYTCFASAQRPPPNAMPSDLEMCELDDGAAVRQLLNFPVASSVFQDDDPNIIATVNTSHPAVMEFASCEDPVEFLQSRWNDYTDSVWGDLLEVLKAAQKEVDKGKGTDDRATERLKQAWGQLRAKL</sequence>